<keyword evidence="1" id="KW-0812">Transmembrane</keyword>
<evidence type="ECO:0000256" key="1">
    <source>
        <dbReference type="SAM" id="Phobius"/>
    </source>
</evidence>
<feature type="transmembrane region" description="Helical" evidence="1">
    <location>
        <begin position="68"/>
        <end position="89"/>
    </location>
</feature>
<dbReference type="AlphaFoldDB" id="A0A6P2BMH7"/>
<feature type="transmembrane region" description="Helical" evidence="1">
    <location>
        <begin position="201"/>
        <end position="221"/>
    </location>
</feature>
<feature type="transmembrane region" description="Helical" evidence="1">
    <location>
        <begin position="139"/>
        <end position="159"/>
    </location>
</feature>
<proteinExistence type="predicted"/>
<feature type="transmembrane region" description="Helical" evidence="1">
    <location>
        <begin position="227"/>
        <end position="247"/>
    </location>
</feature>
<keyword evidence="1" id="KW-1133">Transmembrane helix</keyword>
<name>A0A6P2BMH7_9ACTN</name>
<dbReference type="EMBL" id="RPFW01000010">
    <property type="protein sequence ID" value="TVZ00162.1"/>
    <property type="molecule type" value="Genomic_DNA"/>
</dbReference>
<sequence length="541" mass="57786">MANPTNPRPQRFVQRTGRDVWTTRGPLAYLESIQAAGSVAAPLLAGASFTLVALVLQSPKPFGRWQDVSLLLFVAAGLAQIFAVQSVIWTRRYMVTPDELKQWLPDDFTDHGERPTQWLQLFQRFYDERARRWAQRTRAWINAGITLLLVGIAVGVVPPGPVGSVRWLVIAVAWAGVAVEASWVAAMALDERAWLGMLMRSGAIVTAGGATAAAGFAAAAGAPGGAATWWAIGLALAAIPFWLAACTDARLRHGRVRVGAPLHGRWSIARVALAPVAPAVFVMALWSAVGELAKQRHQALQASHPGVEELLPKGVSLGAHHRAWSQCAALPVASRDDLVELLDESSRLLGPDGQPEPAELWAKIVWSPGCVVRVIDREGDEGRFGYYVVYPLLATAVHRLRSGQVTAGAQLDPADLAISAGTIAGWYVAIVWAPGASWTRRCVIATLVDALAAAGAGTAAQPVFTRPLTPEGQSLMRKYGFTAVSASADAISVFEKRASSLLVAAGNEFSLYGEVPCVLIEGMDSSSFSATMNLLGSWRKE</sequence>
<protein>
    <submittedName>
        <fullName evidence="2">Uncharacterized protein</fullName>
    </submittedName>
</protein>
<keyword evidence="3" id="KW-1185">Reference proteome</keyword>
<gene>
    <name evidence="2" type="ORF">EAS64_39645</name>
</gene>
<feature type="transmembrane region" description="Helical" evidence="1">
    <location>
        <begin position="165"/>
        <end position="189"/>
    </location>
</feature>
<feature type="transmembrane region" description="Helical" evidence="1">
    <location>
        <begin position="33"/>
        <end position="56"/>
    </location>
</feature>
<evidence type="ECO:0000313" key="2">
    <source>
        <dbReference type="EMBL" id="TVZ00162.1"/>
    </source>
</evidence>
<evidence type="ECO:0000313" key="3">
    <source>
        <dbReference type="Proteomes" id="UP000460272"/>
    </source>
</evidence>
<feature type="transmembrane region" description="Helical" evidence="1">
    <location>
        <begin position="268"/>
        <end position="289"/>
    </location>
</feature>
<accession>A0A6P2BMH7</accession>
<comment type="caution">
    <text evidence="2">The sequence shown here is derived from an EMBL/GenBank/DDBJ whole genome shotgun (WGS) entry which is preliminary data.</text>
</comment>
<keyword evidence="1" id="KW-0472">Membrane</keyword>
<organism evidence="2 3">
    <name type="scientific">Trebonia kvetii</name>
    <dbReference type="NCBI Taxonomy" id="2480626"/>
    <lineage>
        <taxon>Bacteria</taxon>
        <taxon>Bacillati</taxon>
        <taxon>Actinomycetota</taxon>
        <taxon>Actinomycetes</taxon>
        <taxon>Streptosporangiales</taxon>
        <taxon>Treboniaceae</taxon>
        <taxon>Trebonia</taxon>
    </lineage>
</organism>
<dbReference type="Proteomes" id="UP000460272">
    <property type="component" value="Unassembled WGS sequence"/>
</dbReference>
<reference evidence="2 3" key="1">
    <citation type="submission" date="2018-11" db="EMBL/GenBank/DDBJ databases">
        <title>Trebonia kvetii gen.nov., sp.nov., a novel acidophilic actinobacterium, and proposal of the new actinobacterial family Treboniaceae fam. nov.</title>
        <authorList>
            <person name="Rapoport D."/>
            <person name="Sagova-Mareckova M."/>
            <person name="Sedlacek I."/>
            <person name="Provaznik J."/>
            <person name="Kralova S."/>
            <person name="Pavlinic D."/>
            <person name="Benes V."/>
            <person name="Kopecky J."/>
        </authorList>
    </citation>
    <scope>NUCLEOTIDE SEQUENCE [LARGE SCALE GENOMIC DNA]</scope>
    <source>
        <strain evidence="2 3">15Tr583</strain>
    </source>
</reference>
<dbReference type="OrthoDB" id="3206999at2"/>
<dbReference type="RefSeq" id="WP_145861800.1">
    <property type="nucleotide sequence ID" value="NZ_RPFW01000010.1"/>
</dbReference>